<proteinExistence type="predicted"/>
<protein>
    <submittedName>
        <fullName evidence="2">Uncharacterized protein</fullName>
    </submittedName>
</protein>
<dbReference type="AlphaFoldDB" id="A0A0K1ESN4"/>
<evidence type="ECO:0000256" key="1">
    <source>
        <dbReference type="SAM" id="MobiDB-lite"/>
    </source>
</evidence>
<dbReference type="EMBL" id="CP012159">
    <property type="protein sequence ID" value="AKT43945.1"/>
    <property type="molecule type" value="Genomic_DNA"/>
</dbReference>
<dbReference type="Proteomes" id="UP000067626">
    <property type="component" value="Chromosome"/>
</dbReference>
<gene>
    <name evidence="2" type="ORF">CMC5_081820</name>
</gene>
<organism evidence="2 3">
    <name type="scientific">Chondromyces crocatus</name>
    <dbReference type="NCBI Taxonomy" id="52"/>
    <lineage>
        <taxon>Bacteria</taxon>
        <taxon>Pseudomonadati</taxon>
        <taxon>Myxococcota</taxon>
        <taxon>Polyangia</taxon>
        <taxon>Polyangiales</taxon>
        <taxon>Polyangiaceae</taxon>
        <taxon>Chondromyces</taxon>
    </lineage>
</organism>
<dbReference type="KEGG" id="ccro:CMC5_081820"/>
<reference evidence="2 3" key="1">
    <citation type="submission" date="2015-07" db="EMBL/GenBank/DDBJ databases">
        <title>Genome analysis of myxobacterium Chondromyces crocatus Cm c5 reveals a high potential for natural compound synthesis and the genetic basis for the loss of fruiting body formation.</title>
        <authorList>
            <person name="Zaburannyi N."/>
            <person name="Bunk B."/>
            <person name="Maier J."/>
            <person name="Overmann J."/>
            <person name="Mueller R."/>
        </authorList>
    </citation>
    <scope>NUCLEOTIDE SEQUENCE [LARGE SCALE GENOMIC DNA]</scope>
    <source>
        <strain evidence="2 3">Cm c5</strain>
    </source>
</reference>
<evidence type="ECO:0000313" key="3">
    <source>
        <dbReference type="Proteomes" id="UP000067626"/>
    </source>
</evidence>
<keyword evidence="3" id="KW-1185">Reference proteome</keyword>
<sequence>MTWCRRRPTGPVHARDLMSSGVDGGLCALRSSLPSVVHHIGSRNTEASAVRRTRSTHHLPACCRQPASRSRSNLRPVVCSEMVFRETTARSPAYGIRFTARPVPGAVDAVLLTMSPCRKTNRRHLVHRRGLELPPAATRASHAVDENHDSARPWGRGDHVDCGAFQDSFAAIWMHSPHTGASLTPSHPRSRGHRVTERAMDGVVSGPSHCHVPG</sequence>
<accession>A0A0K1ESN4</accession>
<dbReference type="STRING" id="52.CMC5_081820"/>
<feature type="region of interest" description="Disordered" evidence="1">
    <location>
        <begin position="43"/>
        <end position="66"/>
    </location>
</feature>
<name>A0A0K1ESN4_CHOCO</name>
<evidence type="ECO:0000313" key="2">
    <source>
        <dbReference type="EMBL" id="AKT43945.1"/>
    </source>
</evidence>